<dbReference type="AlphaFoldDB" id="A0A1B7XVI0"/>
<reference evidence="4" key="1">
    <citation type="journal article" date="2017" name="BMC Genomics">
        <title>Gapless genome assembly of Colletotrichum higginsianum reveals chromosome structure and association of transposable elements with secondary metabolite gene clusters.</title>
        <authorList>
            <person name="Dallery J.-F."/>
            <person name="Lapalu N."/>
            <person name="Zampounis A."/>
            <person name="Pigne S."/>
            <person name="Luyten I."/>
            <person name="Amselem J."/>
            <person name="Wittenberg A.H.J."/>
            <person name="Zhou S."/>
            <person name="de Queiroz M.V."/>
            <person name="Robin G.P."/>
            <person name="Auger A."/>
            <person name="Hainaut M."/>
            <person name="Henrissat B."/>
            <person name="Kim K.-T."/>
            <person name="Lee Y.-H."/>
            <person name="Lespinet O."/>
            <person name="Schwartz D.C."/>
            <person name="Thon M.R."/>
            <person name="O'Connell R.J."/>
        </authorList>
    </citation>
    <scope>NUCLEOTIDE SEQUENCE [LARGE SCALE GENOMIC DNA]</scope>
    <source>
        <strain evidence="4">IMI 349063</strain>
    </source>
</reference>
<keyword evidence="4" id="KW-1185">Reference proteome</keyword>
<dbReference type="GeneID" id="28871997"/>
<dbReference type="EMBL" id="LTAN01000009">
    <property type="protein sequence ID" value="OBR03789.1"/>
    <property type="molecule type" value="Genomic_DNA"/>
</dbReference>
<dbReference type="VEuPathDB" id="FungiDB:CH63R_12916"/>
<comment type="caution">
    <text evidence="3">The sequence shown here is derived from an EMBL/GenBank/DDBJ whole genome shotgun (WGS) entry which is preliminary data.</text>
</comment>
<organism evidence="3 4">
    <name type="scientific">Colletotrichum higginsianum (strain IMI 349063)</name>
    <name type="common">Crucifer anthracnose fungus</name>
    <dbReference type="NCBI Taxonomy" id="759273"/>
    <lineage>
        <taxon>Eukaryota</taxon>
        <taxon>Fungi</taxon>
        <taxon>Dikarya</taxon>
        <taxon>Ascomycota</taxon>
        <taxon>Pezizomycotina</taxon>
        <taxon>Sordariomycetes</taxon>
        <taxon>Hypocreomycetidae</taxon>
        <taxon>Glomerellales</taxon>
        <taxon>Glomerellaceae</taxon>
        <taxon>Colletotrichum</taxon>
        <taxon>Colletotrichum destructivum species complex</taxon>
    </lineage>
</organism>
<dbReference type="Proteomes" id="UP000092177">
    <property type="component" value="Chromosome 9"/>
</dbReference>
<sequence>MLLLLSADRPPIAKRHYLSLGHIASCTHHGRHNNETHGRERGASMCPWPCRRSEFRSFVAAVVAVAAAAAAAAAAVWRRLFAPANPSIHPKPSIPQRPPEMGHVSNTNVVDSPSAPPLDSLSAAHAVVYARRFIYLACSRLQLLVASSRCTIPFLSSPASCLLCQPEAERARQRFDPSLFFQPFPELLAAYCIPAPRPWGPDKLVGYAIPWDKKNLVFWDMLVAPTTLDGPGPPIATPSSPSAILGRSVKELRGGRQGREVGGRVPRMGRGSLECLQLAGTGPSGEPGPRLPLKETEVRMPNELFIYPPPPPPSSQDGLCANGPQRGMAWRMALSGGVAAVLVGWYEWQRTPNSPNGVRDWLCQMANGKVCHHCLTFAVRDATDGKWQRSFFRPRFLCRHAPGATLLKTTTRGCPSFCSDAAAHAAACPARYAGARTMGGIVNGGSHGLPQAIRDGGTSSQRDNPRTRR</sequence>
<feature type="transmembrane region" description="Helical" evidence="2">
    <location>
        <begin position="58"/>
        <end position="77"/>
    </location>
</feature>
<keyword evidence="2" id="KW-0812">Transmembrane</keyword>
<evidence type="ECO:0000256" key="2">
    <source>
        <dbReference type="SAM" id="Phobius"/>
    </source>
</evidence>
<dbReference type="KEGG" id="chig:CH63R_12916"/>
<evidence type="ECO:0000256" key="1">
    <source>
        <dbReference type="SAM" id="MobiDB-lite"/>
    </source>
</evidence>
<gene>
    <name evidence="3" type="ORF">CH63R_12916</name>
</gene>
<feature type="region of interest" description="Disordered" evidence="1">
    <location>
        <begin position="445"/>
        <end position="469"/>
    </location>
</feature>
<keyword evidence="2" id="KW-0472">Membrane</keyword>
<protein>
    <submittedName>
        <fullName evidence="3">Uncharacterized protein</fullName>
    </submittedName>
</protein>
<accession>A0A1B7XVI0</accession>
<name>A0A1B7XVI0_COLHI</name>
<evidence type="ECO:0000313" key="3">
    <source>
        <dbReference type="EMBL" id="OBR03789.1"/>
    </source>
</evidence>
<proteinExistence type="predicted"/>
<keyword evidence="2" id="KW-1133">Transmembrane helix</keyword>
<dbReference type="RefSeq" id="XP_018152307.1">
    <property type="nucleotide sequence ID" value="XM_018307890.1"/>
</dbReference>
<evidence type="ECO:0000313" key="4">
    <source>
        <dbReference type="Proteomes" id="UP000092177"/>
    </source>
</evidence>